<dbReference type="GO" id="GO:0009306">
    <property type="term" value="P:protein secretion"/>
    <property type="evidence" value="ECO:0007669"/>
    <property type="project" value="TreeGrafter"/>
</dbReference>
<evidence type="ECO:0000256" key="1">
    <source>
        <dbReference type="ARBA" id="ARBA00004141"/>
    </source>
</evidence>
<feature type="coiled-coil region" evidence="6">
    <location>
        <begin position="449"/>
        <end position="601"/>
    </location>
</feature>
<dbReference type="GO" id="GO:0000139">
    <property type="term" value="C:Golgi membrane"/>
    <property type="evidence" value="ECO:0007669"/>
    <property type="project" value="TreeGrafter"/>
</dbReference>
<comment type="similarity">
    <text evidence="2">Belongs to the TVP23 family.</text>
</comment>
<comment type="caution">
    <text evidence="9">The sequence shown here is derived from an EMBL/GenBank/DDBJ whole genome shotgun (WGS) entry which is preliminary data.</text>
</comment>
<evidence type="ECO:0000256" key="7">
    <source>
        <dbReference type="SAM" id="MobiDB-lite"/>
    </source>
</evidence>
<name>A0A8S1M4E0_9CILI</name>
<dbReference type="Pfam" id="PF00956">
    <property type="entry name" value="NAP"/>
    <property type="match status" value="1"/>
</dbReference>
<dbReference type="EMBL" id="CAJJDN010000033">
    <property type="protein sequence ID" value="CAD8075250.1"/>
    <property type="molecule type" value="Genomic_DNA"/>
</dbReference>
<evidence type="ECO:0000256" key="3">
    <source>
        <dbReference type="ARBA" id="ARBA00022692"/>
    </source>
</evidence>
<dbReference type="PANTHER" id="PTHR13019">
    <property type="entry name" value="GOLGI APPARATUS MEMBRANE PROTEIN TVP23"/>
    <property type="match status" value="1"/>
</dbReference>
<keyword evidence="4 8" id="KW-1133">Transmembrane helix</keyword>
<feature type="region of interest" description="Disordered" evidence="7">
    <location>
        <begin position="279"/>
        <end position="299"/>
    </location>
</feature>
<dbReference type="InterPro" id="IPR008564">
    <property type="entry name" value="TVP23-like"/>
</dbReference>
<gene>
    <name evidence="9" type="ORF">PSON_ATCC_30995.1.T0330132</name>
</gene>
<evidence type="ECO:0000256" key="2">
    <source>
        <dbReference type="ARBA" id="ARBA00005467"/>
    </source>
</evidence>
<dbReference type="InterPro" id="IPR002164">
    <property type="entry name" value="NAP_family"/>
</dbReference>
<evidence type="ECO:0000313" key="10">
    <source>
        <dbReference type="Proteomes" id="UP000692954"/>
    </source>
</evidence>
<accession>A0A8S1M4E0</accession>
<sequence>MNSQNPYQHLLDPNIPIPTNEQIQQANSQQQYHQHLQGNSNLVQSNMVNSNLQQPTQSKINEYKQYKEKNKQDMTTSVLSLNGFYKEQMEGYNFDYTKSDHPTVALFHFAIKGFALAVYLFGGLFIREAWTLPEIIIVIGAVDFWVTKNITGRLLVGLRWWEEIDEASGEQIWVFETRVNENQVSQVNSFIFWATLVLTILAWGFLGVVNVIGLHILNLTGISFQLTIQTINFYFFFQCSRVAKQRAKQLAKVLGGEIINKMMNQSVIWPMRVPKQKGLPSTSITSSQQQSKLYDSSSTSFRIKENKKNRQMPQQMLYDKEGLYEENLKLKKELQQVKFELKKERQEHSNFEKQVMKTNETQKDFQVILSQRQRIKEQDKQIKELEDQVFKLKRNPERTKNKELEAELEEQKDAYQKLQLYISSKCIQDANETVMINQSLKDQIQINLVQAYKQDNLNLSQMILNLQQENSNLQQNLLSLKNDKDRLNSRLKELEKQFDSLNKHMMYMRQEMQNTKKQTPSEDYLKKIDELQQQIQNQTKQLQSNKKLIEELEQKNGELQHNYDVFKSMESKEKEKLQDRINMLKKQIEELNQRRDDQEQSQEGSLQSIGLKQAMTIYGSPRSNNSPQKLQLQLQLPVTNKKQCLKVNSYDIKELVSNLKIKLLSNNIDYETQEQILCDDDDEFLTLEETQLRLQKTPFELNEDQSSILARYLIEDNTEDHILYDKQRTQTKVIIKSVYKKLLGEYNLFEELEKQQIYEYFCQLFHKYNQGIESAIKQLNIKKKDLPNNQCLYEDFNEALKYCDILLTSRQRLYLELEIFSDSKQLQRFNFQTLFQKFKLKVSDLDNIMDPTIIESIKQLPSKQQTTAIAIQYHLNGWEESKKQVFKKLIQLQTEYLKSVIPLQNEINAIIKGLRAPTEDEIKDANTYQIEVRNIDASPLQNYWGQVLMNNNLTKKIISEADKEIFKHLLSVSIELGENGIDFTIKFEFEENQHFQACILTKAYIFEDSDNELPTKLKGSQIKWKEGQNITKKIVKRKQKNKKTGQTREIYKEEKAPSFFHFFEDVEQINNKKEKNQRKQFDYELGSEFLNQIIPKALFNYLKLNVDDEQENCENDYNEI</sequence>
<evidence type="ECO:0000256" key="4">
    <source>
        <dbReference type="ARBA" id="ARBA00022989"/>
    </source>
</evidence>
<evidence type="ECO:0000256" key="5">
    <source>
        <dbReference type="ARBA" id="ARBA00023136"/>
    </source>
</evidence>
<comment type="subcellular location">
    <subcellularLocation>
        <location evidence="1">Membrane</location>
        <topology evidence="1">Multi-pass membrane protein</topology>
    </subcellularLocation>
</comment>
<dbReference type="Pfam" id="PF05832">
    <property type="entry name" value="DUF846"/>
    <property type="match status" value="1"/>
</dbReference>
<dbReference type="GO" id="GO:0016192">
    <property type="term" value="P:vesicle-mediated transport"/>
    <property type="evidence" value="ECO:0007669"/>
    <property type="project" value="TreeGrafter"/>
</dbReference>
<dbReference type="Proteomes" id="UP000692954">
    <property type="component" value="Unassembled WGS sequence"/>
</dbReference>
<dbReference type="OrthoDB" id="2151161at2759"/>
<dbReference type="GO" id="GO:0005634">
    <property type="term" value="C:nucleus"/>
    <property type="evidence" value="ECO:0007669"/>
    <property type="project" value="InterPro"/>
</dbReference>
<feature type="transmembrane region" description="Helical" evidence="8">
    <location>
        <begin position="104"/>
        <end position="126"/>
    </location>
</feature>
<feature type="compositionally biased region" description="Low complexity" evidence="7">
    <location>
        <begin position="281"/>
        <end position="291"/>
    </location>
</feature>
<protein>
    <recommendedName>
        <fullName evidence="11">Golgi apparatus membrane protein TVP23 homolog</fullName>
    </recommendedName>
</protein>
<evidence type="ECO:0008006" key="11">
    <source>
        <dbReference type="Google" id="ProtNLM"/>
    </source>
</evidence>
<feature type="coiled-coil region" evidence="6">
    <location>
        <begin position="320"/>
        <end position="421"/>
    </location>
</feature>
<keyword evidence="5 8" id="KW-0472">Membrane</keyword>
<dbReference type="PANTHER" id="PTHR13019:SF7">
    <property type="entry name" value="GOLGI APPARATUS MEMBRANE PROTEIN TVP23"/>
    <property type="match status" value="1"/>
</dbReference>
<dbReference type="AlphaFoldDB" id="A0A8S1M4E0"/>
<evidence type="ECO:0000256" key="6">
    <source>
        <dbReference type="SAM" id="Coils"/>
    </source>
</evidence>
<keyword evidence="10" id="KW-1185">Reference proteome</keyword>
<dbReference type="GO" id="GO:0006334">
    <property type="term" value="P:nucleosome assembly"/>
    <property type="evidence" value="ECO:0007669"/>
    <property type="project" value="InterPro"/>
</dbReference>
<keyword evidence="3 8" id="KW-0812">Transmembrane</keyword>
<evidence type="ECO:0000313" key="9">
    <source>
        <dbReference type="EMBL" id="CAD8075250.1"/>
    </source>
</evidence>
<evidence type="ECO:0000256" key="8">
    <source>
        <dbReference type="SAM" id="Phobius"/>
    </source>
</evidence>
<reference evidence="9" key="1">
    <citation type="submission" date="2021-01" db="EMBL/GenBank/DDBJ databases">
        <authorList>
            <consortium name="Genoscope - CEA"/>
            <person name="William W."/>
        </authorList>
    </citation>
    <scope>NUCLEOTIDE SEQUENCE</scope>
</reference>
<organism evidence="9 10">
    <name type="scientific">Paramecium sonneborni</name>
    <dbReference type="NCBI Taxonomy" id="65129"/>
    <lineage>
        <taxon>Eukaryota</taxon>
        <taxon>Sar</taxon>
        <taxon>Alveolata</taxon>
        <taxon>Ciliophora</taxon>
        <taxon>Intramacronucleata</taxon>
        <taxon>Oligohymenophorea</taxon>
        <taxon>Peniculida</taxon>
        <taxon>Parameciidae</taxon>
        <taxon>Paramecium</taxon>
    </lineage>
</organism>
<proteinExistence type="inferred from homology"/>
<feature type="transmembrane region" description="Helical" evidence="8">
    <location>
        <begin position="190"/>
        <end position="209"/>
    </location>
</feature>
<keyword evidence="6" id="KW-0175">Coiled coil</keyword>